<dbReference type="PANTHER" id="PTHR10366:SF848">
    <property type="entry name" value="REDUCTASE_CINNAMOYL-COA REDUCTASE, PUTATIVE-RELATED"/>
    <property type="match status" value="1"/>
</dbReference>
<evidence type="ECO:0000313" key="2">
    <source>
        <dbReference type="EMBL" id="ETO08771.1"/>
    </source>
</evidence>
<accession>X6M565</accession>
<dbReference type="PANTHER" id="PTHR10366">
    <property type="entry name" value="NAD DEPENDENT EPIMERASE/DEHYDRATASE"/>
    <property type="match status" value="1"/>
</dbReference>
<dbReference type="Proteomes" id="UP000023152">
    <property type="component" value="Unassembled WGS sequence"/>
</dbReference>
<evidence type="ECO:0000256" key="1">
    <source>
        <dbReference type="ARBA" id="ARBA00023002"/>
    </source>
</evidence>
<dbReference type="InterPro" id="IPR050425">
    <property type="entry name" value="NAD(P)_dehydrat-like"/>
</dbReference>
<comment type="caution">
    <text evidence="2">The sequence shown here is derived from an EMBL/GenBank/DDBJ whole genome shotgun (WGS) entry which is preliminary data.</text>
</comment>
<evidence type="ECO:0000313" key="3">
    <source>
        <dbReference type="Proteomes" id="UP000023152"/>
    </source>
</evidence>
<dbReference type="SUPFAM" id="SSF51735">
    <property type="entry name" value="NAD(P)-binding Rossmann-fold domains"/>
    <property type="match status" value="1"/>
</dbReference>
<protein>
    <submittedName>
        <fullName evidence="2">Uncharacterized protein</fullName>
    </submittedName>
</protein>
<dbReference type="EMBL" id="ASPP01024709">
    <property type="protein sequence ID" value="ETO08771.1"/>
    <property type="molecule type" value="Genomic_DNA"/>
</dbReference>
<name>X6M565_RETFI</name>
<organism evidence="2 3">
    <name type="scientific">Reticulomyxa filosa</name>
    <dbReference type="NCBI Taxonomy" id="46433"/>
    <lineage>
        <taxon>Eukaryota</taxon>
        <taxon>Sar</taxon>
        <taxon>Rhizaria</taxon>
        <taxon>Retaria</taxon>
        <taxon>Foraminifera</taxon>
        <taxon>Monothalamids</taxon>
        <taxon>Reticulomyxidae</taxon>
        <taxon>Reticulomyxa</taxon>
    </lineage>
</organism>
<dbReference type="Gene3D" id="3.40.50.720">
    <property type="entry name" value="NAD(P)-binding Rossmann-like Domain"/>
    <property type="match status" value="1"/>
</dbReference>
<dbReference type="AlphaFoldDB" id="X6M565"/>
<sequence length="198" mass="22371">MKSKTLAEKFAWDFVKKHNNPFEFVTIAPAMTVGPLLNPRLPTSMMVIASIMDRIYPLLPKINWKLCDVRDVATGHVNALTSKAANGNRYIIVNATMWTSDVAMYLNYEYGPKGFSVSQTTGPYWVIWLASFFDPLVTDFVLPQYGKLRLSDSSPAIKDLSVVYINARDMLLDATNSLIHHKLIQIPKSFEQNNKAKL</sequence>
<gene>
    <name evidence="2" type="ORF">RFI_28618</name>
</gene>
<dbReference type="OrthoDB" id="2735536at2759"/>
<dbReference type="GO" id="GO:0016616">
    <property type="term" value="F:oxidoreductase activity, acting on the CH-OH group of donors, NAD or NADP as acceptor"/>
    <property type="evidence" value="ECO:0007669"/>
    <property type="project" value="TreeGrafter"/>
</dbReference>
<keyword evidence="3" id="KW-1185">Reference proteome</keyword>
<dbReference type="InterPro" id="IPR036291">
    <property type="entry name" value="NAD(P)-bd_dom_sf"/>
</dbReference>
<keyword evidence="1" id="KW-0560">Oxidoreductase</keyword>
<proteinExistence type="predicted"/>
<reference evidence="2 3" key="1">
    <citation type="journal article" date="2013" name="Curr. Biol.">
        <title>The Genome of the Foraminiferan Reticulomyxa filosa.</title>
        <authorList>
            <person name="Glockner G."/>
            <person name="Hulsmann N."/>
            <person name="Schleicher M."/>
            <person name="Noegel A.A."/>
            <person name="Eichinger L."/>
            <person name="Gallinger C."/>
            <person name="Pawlowski J."/>
            <person name="Sierra R."/>
            <person name="Euteneuer U."/>
            <person name="Pillet L."/>
            <person name="Moustafa A."/>
            <person name="Platzer M."/>
            <person name="Groth M."/>
            <person name="Szafranski K."/>
            <person name="Schliwa M."/>
        </authorList>
    </citation>
    <scope>NUCLEOTIDE SEQUENCE [LARGE SCALE GENOMIC DNA]</scope>
</reference>